<keyword evidence="3" id="KW-0677">Repeat</keyword>
<dbReference type="OMA" id="MIDRVVM"/>
<dbReference type="InterPro" id="IPR000800">
    <property type="entry name" value="Notch_dom"/>
</dbReference>
<evidence type="ECO:0000256" key="2">
    <source>
        <dbReference type="ARBA" id="ARBA00022679"/>
    </source>
</evidence>
<dbReference type="Proteomes" id="UP000014500">
    <property type="component" value="Unassembled WGS sequence"/>
</dbReference>
<dbReference type="HOGENOM" id="CLU_002469_0_0_1"/>
<dbReference type="Pfam" id="PF17103">
    <property type="entry name" value="Stealth_CR4"/>
    <property type="match status" value="1"/>
</dbReference>
<dbReference type="GO" id="GO:0005794">
    <property type="term" value="C:Golgi apparatus"/>
    <property type="evidence" value="ECO:0007669"/>
    <property type="project" value="TreeGrafter"/>
</dbReference>
<dbReference type="InterPro" id="IPR047141">
    <property type="entry name" value="Stealth"/>
</dbReference>
<accession>T1IXU8</accession>
<comment type="similarity">
    <text evidence="1">Belongs to the stealth family.</text>
</comment>
<dbReference type="InterPro" id="IPR021520">
    <property type="entry name" value="Stealth_CR2"/>
</dbReference>
<dbReference type="Pfam" id="PF17101">
    <property type="entry name" value="Stealth_CR1"/>
    <property type="match status" value="1"/>
</dbReference>
<keyword evidence="6" id="KW-1133">Transmembrane helix</keyword>
<organism evidence="8 9">
    <name type="scientific">Strigamia maritima</name>
    <name type="common">European centipede</name>
    <name type="synonym">Geophilus maritimus</name>
    <dbReference type="NCBI Taxonomy" id="126957"/>
    <lineage>
        <taxon>Eukaryota</taxon>
        <taxon>Metazoa</taxon>
        <taxon>Ecdysozoa</taxon>
        <taxon>Arthropoda</taxon>
        <taxon>Myriapoda</taxon>
        <taxon>Chilopoda</taxon>
        <taxon>Pleurostigmophora</taxon>
        <taxon>Geophilomorpha</taxon>
        <taxon>Linotaeniidae</taxon>
        <taxon>Strigamia</taxon>
    </lineage>
</organism>
<dbReference type="InterPro" id="IPR031358">
    <property type="entry name" value="Stealth_CR1"/>
</dbReference>
<feature type="transmembrane region" description="Helical" evidence="6">
    <location>
        <begin position="1090"/>
        <end position="1111"/>
    </location>
</feature>
<feature type="domain" description="LNR" evidence="7">
    <location>
        <begin position="486"/>
        <end position="524"/>
    </location>
</feature>
<keyword evidence="2" id="KW-0808">Transferase</keyword>
<dbReference type="GO" id="GO:0016256">
    <property type="term" value="P:N-glycan processing to lysosome"/>
    <property type="evidence" value="ECO:0007669"/>
    <property type="project" value="TreeGrafter"/>
</dbReference>
<keyword evidence="4" id="KW-1015">Disulfide bond</keyword>
<name>T1IXU8_STRMM</name>
<sequence>MLTMTKAIICKLLQRRTYDILSQKYSFAIFFLCLVGLIISGFRFGEVAVEWSIEKHSQIFSTYQDNIMGKSYQHNLCQHLPIDVVYTWVNGTDPKLLRDLVKVKLEIEEHLNDSKLENLHKSSLSRCTYSYCLESHVVILRPRLPEILTLKDLSKSHFIFNNAKKILPIPSELLNETSCLGTIIVMESKETANLLGQRGTITVGGLDYTISLGLITTDSTAPYSIKLKDTIIMTGVPGRLKENDILRKLPLSIQQYMEKIFMYSEVSAAVMLVPDETAQNAVLKLEGNFSIQNREQSLSAANLLLHIPQGIVNEDVSTSRFQDNEELRYSLRSLEKFAPWVRQIFIVTNGQIPSWLNLENPRVTVVSHDELYPDKSHLPTFSSPSIETHLHQIPGLSKKFLYLNDDVVFGKPVWPEDFYTSTKGHKVYLSWAVPDCRDGCPSTWIGDGYCDKPCNNTDCEWDGNDCKDGATGMRFNSNQNVQLWREESDKLYCSANCANSWLADRYCDQACNVLECAYDTGDCGTTDYNQLYRMDLSILEQNYTVPSGIFRFYFNLTEYLSDRSIKEGSYEESTAIRVAAINQKFKIITIVLFRNQSTTLSFHLKGVANNNMDYELTFSVIVDTYNSKNENYTHFNEVQKPSTKMFHTTNIITTTTTAAPTLKIVAEEMRHPKIKKFAYIPEYEKYEKINVSAVNFPQHILNDLNNLHKRLEDKFLTDKGYRIKKSHIIGDYIKNVRNSNQTVPEMIYDIEKSRKIEESIKLRNLKGLPQNEHQRMLEIGAFPWEKKRIFYSITQAPENIRPGQRHLLDTFGDSLRHVNRLLNKEFGYESRKVPAHMAHMMDVDIITDLQARFPKEFEQTSSNKIRSTSDMQFAFSFFYFVMSEKKNFSMSKIFDIYDTDNSGTWSDREIRTVLSQLNDLPISYESVETFERIILNCSNASSLESLENVPTPRFERYLDSKLVTVTKDLVLYCSTLNELFKTKYTKEKKYKFEIVGEEEVAFKMIKTNISHVIAQLDDIRKRPRKFICLNDDIDHAKPAATMVKTILIDFYESFYPIPSQFELSREYRNRFLTIDELKEWRRHRDLVKRITYACLLLVIIFLLVFLFRVQIRKCFRWCKPRRKVK</sequence>
<feature type="transmembrane region" description="Helical" evidence="6">
    <location>
        <begin position="25"/>
        <end position="45"/>
    </location>
</feature>
<keyword evidence="6" id="KW-0472">Membrane</keyword>
<dbReference type="STRING" id="126957.T1IXU8"/>
<dbReference type="PhylomeDB" id="T1IXU8"/>
<evidence type="ECO:0000256" key="4">
    <source>
        <dbReference type="ARBA" id="ARBA00023157"/>
    </source>
</evidence>
<protein>
    <recommendedName>
        <fullName evidence="7">LNR domain-containing protein</fullName>
    </recommendedName>
</protein>
<dbReference type="eggNOG" id="ENOG502QQMR">
    <property type="taxonomic scope" value="Eukaryota"/>
</dbReference>
<dbReference type="EnsemblMetazoa" id="SMAR006043-RA">
    <property type="protein sequence ID" value="SMAR006043-PA"/>
    <property type="gene ID" value="SMAR006043"/>
</dbReference>
<evidence type="ECO:0000313" key="8">
    <source>
        <dbReference type="EnsemblMetazoa" id="SMAR006043-PA"/>
    </source>
</evidence>
<dbReference type="Pfam" id="PF17102">
    <property type="entry name" value="Stealth_CR3"/>
    <property type="match status" value="1"/>
</dbReference>
<evidence type="ECO:0000256" key="5">
    <source>
        <dbReference type="ARBA" id="ARBA00023180"/>
    </source>
</evidence>
<dbReference type="GO" id="GO:0046835">
    <property type="term" value="P:carbohydrate phosphorylation"/>
    <property type="evidence" value="ECO:0007669"/>
    <property type="project" value="TreeGrafter"/>
</dbReference>
<dbReference type="AlphaFoldDB" id="T1IXU8"/>
<dbReference type="PANTHER" id="PTHR24045:SF0">
    <property type="entry name" value="N-ACETYLGLUCOSAMINE-1-PHOSPHOTRANSFERASE SUBUNITS ALPHA_BETA"/>
    <property type="match status" value="1"/>
</dbReference>
<proteinExistence type="inferred from homology"/>
<dbReference type="PANTHER" id="PTHR24045">
    <property type="match status" value="1"/>
</dbReference>
<dbReference type="Gene3D" id="3.30.300.320">
    <property type="match status" value="1"/>
</dbReference>
<feature type="domain" description="LNR" evidence="7">
    <location>
        <begin position="433"/>
        <end position="467"/>
    </location>
</feature>
<evidence type="ECO:0000259" key="7">
    <source>
        <dbReference type="SMART" id="SM00004"/>
    </source>
</evidence>
<dbReference type="InterPro" id="IPR041536">
    <property type="entry name" value="GNPTAB_reg"/>
</dbReference>
<evidence type="ECO:0000256" key="1">
    <source>
        <dbReference type="ARBA" id="ARBA00007583"/>
    </source>
</evidence>
<dbReference type="Pfam" id="PF18440">
    <property type="entry name" value="GlcNAc-1_reg"/>
    <property type="match status" value="1"/>
</dbReference>
<evidence type="ECO:0000313" key="9">
    <source>
        <dbReference type="Proteomes" id="UP000014500"/>
    </source>
</evidence>
<dbReference type="InterPro" id="IPR031357">
    <property type="entry name" value="Stealth_CR3"/>
</dbReference>
<keyword evidence="5" id="KW-0325">Glycoprotein</keyword>
<dbReference type="GO" id="GO:0003976">
    <property type="term" value="F:UDP-N-acetylglucosamine-lysosomal-enzyme N-acetylglucosaminephosphotransferase activity"/>
    <property type="evidence" value="ECO:0007669"/>
    <property type="project" value="TreeGrafter"/>
</dbReference>
<keyword evidence="6" id="KW-0812">Transmembrane</keyword>
<dbReference type="InterPro" id="IPR031356">
    <property type="entry name" value="Stealth_CR4"/>
</dbReference>
<evidence type="ECO:0000256" key="6">
    <source>
        <dbReference type="SAM" id="Phobius"/>
    </source>
</evidence>
<reference evidence="9" key="1">
    <citation type="submission" date="2011-05" db="EMBL/GenBank/DDBJ databases">
        <authorList>
            <person name="Richards S.R."/>
            <person name="Qu J."/>
            <person name="Jiang H."/>
            <person name="Jhangiani S.N."/>
            <person name="Agravi P."/>
            <person name="Goodspeed R."/>
            <person name="Gross S."/>
            <person name="Mandapat C."/>
            <person name="Jackson L."/>
            <person name="Mathew T."/>
            <person name="Pu L."/>
            <person name="Thornton R."/>
            <person name="Saada N."/>
            <person name="Wilczek-Boney K.B."/>
            <person name="Lee S."/>
            <person name="Kovar C."/>
            <person name="Wu Y."/>
            <person name="Scherer S.E."/>
            <person name="Worley K.C."/>
            <person name="Muzny D.M."/>
            <person name="Gibbs R."/>
        </authorList>
    </citation>
    <scope>NUCLEOTIDE SEQUENCE</scope>
    <source>
        <strain evidence="9">Brora</strain>
    </source>
</reference>
<keyword evidence="9" id="KW-1185">Reference proteome</keyword>
<reference evidence="8" key="2">
    <citation type="submission" date="2015-02" db="UniProtKB">
        <authorList>
            <consortium name="EnsemblMetazoa"/>
        </authorList>
    </citation>
    <scope>IDENTIFICATION</scope>
</reference>
<evidence type="ECO:0000256" key="3">
    <source>
        <dbReference type="ARBA" id="ARBA00022737"/>
    </source>
</evidence>
<dbReference type="EMBL" id="JH431663">
    <property type="status" value="NOT_ANNOTATED_CDS"/>
    <property type="molecule type" value="Genomic_DNA"/>
</dbReference>
<dbReference type="Pfam" id="PF00066">
    <property type="entry name" value="Notch"/>
    <property type="match status" value="2"/>
</dbReference>
<dbReference type="Pfam" id="PF11380">
    <property type="entry name" value="Stealth_CR2"/>
    <property type="match status" value="1"/>
</dbReference>
<dbReference type="SMART" id="SM00004">
    <property type="entry name" value="NL"/>
    <property type="match status" value="2"/>
</dbReference>